<gene>
    <name evidence="2" type="ORF">LCGC14_2023210</name>
</gene>
<evidence type="ECO:0000256" key="1">
    <source>
        <dbReference type="SAM" id="MobiDB-lite"/>
    </source>
</evidence>
<dbReference type="EMBL" id="LAZR01023408">
    <property type="protein sequence ID" value="KKL78602.1"/>
    <property type="molecule type" value="Genomic_DNA"/>
</dbReference>
<comment type="caution">
    <text evidence="2">The sequence shown here is derived from an EMBL/GenBank/DDBJ whole genome shotgun (WGS) entry which is preliminary data.</text>
</comment>
<name>A0A0F9HTZ3_9ZZZZ</name>
<accession>A0A0F9HTZ3</accession>
<proteinExistence type="predicted"/>
<evidence type="ECO:0000313" key="2">
    <source>
        <dbReference type="EMBL" id="KKL78602.1"/>
    </source>
</evidence>
<protein>
    <submittedName>
        <fullName evidence="2">Uncharacterized protein</fullName>
    </submittedName>
</protein>
<feature type="compositionally biased region" description="Basic and acidic residues" evidence="1">
    <location>
        <begin position="71"/>
        <end position="85"/>
    </location>
</feature>
<sequence length="190" mass="21570">MTTWQKIYLLVICCMLLAISTFARAETKVHWHQTVTVTDMEETYNVVVGTIEVPVLDEEGEPTGKFITRPVTEKETRRWKEETRKPGPGGKGSGNFELNDKTRPYFIGHSPHDLMTAGEYEWAGDAVCIHYNDPNTDEEGNHPRLWVTYNTWKKDRPQVPGTDIDCVACWDGSGVSKQFTGDECTELLTK</sequence>
<feature type="region of interest" description="Disordered" evidence="1">
    <location>
        <begin position="71"/>
        <end position="98"/>
    </location>
</feature>
<organism evidence="2">
    <name type="scientific">marine sediment metagenome</name>
    <dbReference type="NCBI Taxonomy" id="412755"/>
    <lineage>
        <taxon>unclassified sequences</taxon>
        <taxon>metagenomes</taxon>
        <taxon>ecological metagenomes</taxon>
    </lineage>
</organism>
<reference evidence="2" key="1">
    <citation type="journal article" date="2015" name="Nature">
        <title>Complex archaea that bridge the gap between prokaryotes and eukaryotes.</title>
        <authorList>
            <person name="Spang A."/>
            <person name="Saw J.H."/>
            <person name="Jorgensen S.L."/>
            <person name="Zaremba-Niedzwiedzka K."/>
            <person name="Martijn J."/>
            <person name="Lind A.E."/>
            <person name="van Eijk R."/>
            <person name="Schleper C."/>
            <person name="Guy L."/>
            <person name="Ettema T.J."/>
        </authorList>
    </citation>
    <scope>NUCLEOTIDE SEQUENCE</scope>
</reference>
<dbReference type="AlphaFoldDB" id="A0A0F9HTZ3"/>